<dbReference type="GO" id="GO:0004722">
    <property type="term" value="F:protein serine/threonine phosphatase activity"/>
    <property type="evidence" value="ECO:0007669"/>
    <property type="project" value="UniProtKB-EC"/>
</dbReference>
<keyword evidence="1" id="KW-0904">Protein phosphatase</keyword>
<evidence type="ECO:0000256" key="2">
    <source>
        <dbReference type="SAM" id="MobiDB-lite"/>
    </source>
</evidence>
<dbReference type="EMBL" id="CAJNDS010000424">
    <property type="protein sequence ID" value="CAE7204624.1"/>
    <property type="molecule type" value="Genomic_DNA"/>
</dbReference>
<name>A0A812JEJ0_9DINO</name>
<gene>
    <name evidence="4" type="ORF">SNAT2548_LOCUS6383</name>
</gene>
<comment type="caution">
    <text evidence="4">The sequence shown here is derived from an EMBL/GenBank/DDBJ whole genome shotgun (WGS) entry which is preliminary data.</text>
</comment>
<dbReference type="Gene3D" id="3.60.40.10">
    <property type="entry name" value="PPM-type phosphatase domain"/>
    <property type="match status" value="1"/>
</dbReference>
<comment type="cofactor">
    <cofactor evidence="1">
        <name>Mg(2+)</name>
        <dbReference type="ChEBI" id="CHEBI:18420"/>
    </cofactor>
</comment>
<dbReference type="PANTHER" id="PTHR12320">
    <property type="entry name" value="PROTEIN PHOSPHATASE 2C"/>
    <property type="match status" value="1"/>
</dbReference>
<organism evidence="4 5">
    <name type="scientific">Symbiodinium natans</name>
    <dbReference type="NCBI Taxonomy" id="878477"/>
    <lineage>
        <taxon>Eukaryota</taxon>
        <taxon>Sar</taxon>
        <taxon>Alveolata</taxon>
        <taxon>Dinophyceae</taxon>
        <taxon>Suessiales</taxon>
        <taxon>Symbiodiniaceae</taxon>
        <taxon>Symbiodinium</taxon>
    </lineage>
</organism>
<feature type="domain" description="PPM-type phosphatase" evidence="3">
    <location>
        <begin position="204"/>
        <end position="488"/>
    </location>
</feature>
<keyword evidence="1" id="KW-0464">Manganese</keyword>
<dbReference type="AlphaFoldDB" id="A0A812JEJ0"/>
<dbReference type="PROSITE" id="PS51746">
    <property type="entry name" value="PPM_2"/>
    <property type="match status" value="1"/>
</dbReference>
<evidence type="ECO:0000313" key="5">
    <source>
        <dbReference type="Proteomes" id="UP000604046"/>
    </source>
</evidence>
<dbReference type="SUPFAM" id="SSF81606">
    <property type="entry name" value="PP2C-like"/>
    <property type="match status" value="1"/>
</dbReference>
<keyword evidence="5" id="KW-1185">Reference proteome</keyword>
<dbReference type="PANTHER" id="PTHR12320:SF1">
    <property type="entry name" value="PROTEIN PHOSPHATASE PTC7 HOMOLOG"/>
    <property type="match status" value="1"/>
</dbReference>
<dbReference type="SMART" id="SM00332">
    <property type="entry name" value="PP2Cc"/>
    <property type="match status" value="1"/>
</dbReference>
<dbReference type="InterPro" id="IPR036457">
    <property type="entry name" value="PPM-type-like_dom_sf"/>
</dbReference>
<dbReference type="EC" id="3.1.3.16" evidence="1"/>
<keyword evidence="1" id="KW-0479">Metal-binding</keyword>
<sequence>MAPVAAKLKADNKALLRAFYTRLSYQPECEAHSLSLLKFLSRSGVQKEKEGPTPVSTQCSTVTLTTSEEEATVPRKVAAPWTRGITCDGGQLRETPSFEALDKFKYGLKGISNDSAAPSLAEVTRKAEQEPESTQPRMVRERRRSSEYLSSLCTGTSPFLEHVEPLLMRWPQEVHELLHRPMDFHPRASPKDPELRSLKFHPGAFSIAHPDKVNKHGNEDSYFVGDNLRCLGVADGVGEWGWRFGINARHFADELMWGCRDFLTAHNPCDVSEDLSQHVLEALKKAHQQTKSLGSATALVTALGRGGQLGIASLGDSALAVLRREEVGGGMCCICRTEEQQVKFNQPRQLARFPDPADYPKLMREGKESLVKAMQKSTGRKDDGPEDSQLLSFSVREGDVLVLGTDGLWDNLYMPEVCNIVAAAVGPLEVENGHFTEAAQIAEALAKAAHWRSLSRDARTPFSVHGRKAGIAHTGGKMDDITCVCAWVLADRQ</sequence>
<reference evidence="4" key="1">
    <citation type="submission" date="2021-02" db="EMBL/GenBank/DDBJ databases">
        <authorList>
            <person name="Dougan E. K."/>
            <person name="Rhodes N."/>
            <person name="Thang M."/>
            <person name="Chan C."/>
        </authorList>
    </citation>
    <scope>NUCLEOTIDE SEQUENCE</scope>
</reference>
<protein>
    <recommendedName>
        <fullName evidence="1">Protein phosphatase</fullName>
        <ecNumber evidence="1">3.1.3.16</ecNumber>
    </recommendedName>
</protein>
<evidence type="ECO:0000259" key="3">
    <source>
        <dbReference type="PROSITE" id="PS51746"/>
    </source>
</evidence>
<comment type="cofactor">
    <cofactor evidence="1">
        <name>Mn(2+)</name>
        <dbReference type="ChEBI" id="CHEBI:29035"/>
    </cofactor>
</comment>
<dbReference type="Proteomes" id="UP000604046">
    <property type="component" value="Unassembled WGS sequence"/>
</dbReference>
<keyword evidence="1" id="KW-0378">Hydrolase</keyword>
<comment type="catalytic activity">
    <reaction evidence="1">
        <text>O-phospho-L-seryl-[protein] + H2O = L-seryl-[protein] + phosphate</text>
        <dbReference type="Rhea" id="RHEA:20629"/>
        <dbReference type="Rhea" id="RHEA-COMP:9863"/>
        <dbReference type="Rhea" id="RHEA-COMP:11604"/>
        <dbReference type="ChEBI" id="CHEBI:15377"/>
        <dbReference type="ChEBI" id="CHEBI:29999"/>
        <dbReference type="ChEBI" id="CHEBI:43474"/>
        <dbReference type="ChEBI" id="CHEBI:83421"/>
        <dbReference type="EC" id="3.1.3.16"/>
    </reaction>
</comment>
<dbReference type="InterPro" id="IPR039123">
    <property type="entry name" value="PPTC7"/>
</dbReference>
<dbReference type="OrthoDB" id="60843at2759"/>
<accession>A0A812JEJ0</accession>
<keyword evidence="1" id="KW-0460">Magnesium</keyword>
<dbReference type="InterPro" id="IPR001932">
    <property type="entry name" value="PPM-type_phosphatase-like_dom"/>
</dbReference>
<proteinExistence type="inferred from homology"/>
<comment type="similarity">
    <text evidence="1">Belongs to the PP2C family.</text>
</comment>
<evidence type="ECO:0000256" key="1">
    <source>
        <dbReference type="RuleBase" id="RU366020"/>
    </source>
</evidence>
<comment type="catalytic activity">
    <reaction evidence="1">
        <text>O-phospho-L-threonyl-[protein] + H2O = L-threonyl-[protein] + phosphate</text>
        <dbReference type="Rhea" id="RHEA:47004"/>
        <dbReference type="Rhea" id="RHEA-COMP:11060"/>
        <dbReference type="Rhea" id="RHEA-COMP:11605"/>
        <dbReference type="ChEBI" id="CHEBI:15377"/>
        <dbReference type="ChEBI" id="CHEBI:30013"/>
        <dbReference type="ChEBI" id="CHEBI:43474"/>
        <dbReference type="ChEBI" id="CHEBI:61977"/>
        <dbReference type="EC" id="3.1.3.16"/>
    </reaction>
</comment>
<dbReference type="GO" id="GO:0046872">
    <property type="term" value="F:metal ion binding"/>
    <property type="evidence" value="ECO:0007669"/>
    <property type="project" value="UniProtKB-UniRule"/>
</dbReference>
<evidence type="ECO:0000313" key="4">
    <source>
        <dbReference type="EMBL" id="CAE7204624.1"/>
    </source>
</evidence>
<feature type="region of interest" description="Disordered" evidence="2">
    <location>
        <begin position="117"/>
        <end position="142"/>
    </location>
</feature>